<keyword evidence="2" id="KW-1185">Reference proteome</keyword>
<organism evidence="1 2">
    <name type="scientific">Amycolatopsis cynarae</name>
    <dbReference type="NCBI Taxonomy" id="2995223"/>
    <lineage>
        <taxon>Bacteria</taxon>
        <taxon>Bacillati</taxon>
        <taxon>Actinomycetota</taxon>
        <taxon>Actinomycetes</taxon>
        <taxon>Pseudonocardiales</taxon>
        <taxon>Pseudonocardiaceae</taxon>
        <taxon>Amycolatopsis</taxon>
    </lineage>
</organism>
<gene>
    <name evidence="1" type="ORF">ORV05_05440</name>
</gene>
<dbReference type="Proteomes" id="UP001163203">
    <property type="component" value="Chromosome"/>
</dbReference>
<dbReference type="RefSeq" id="WP_268757355.1">
    <property type="nucleotide sequence ID" value="NZ_CP113836.1"/>
</dbReference>
<accession>A0ABY7B6F2</accession>
<evidence type="ECO:0000313" key="2">
    <source>
        <dbReference type="Proteomes" id="UP001163203"/>
    </source>
</evidence>
<evidence type="ECO:0000313" key="1">
    <source>
        <dbReference type="EMBL" id="WAL67233.1"/>
    </source>
</evidence>
<dbReference type="Pfam" id="PF21848">
    <property type="entry name" value="DUF6907"/>
    <property type="match status" value="1"/>
</dbReference>
<dbReference type="InterPro" id="IPR054202">
    <property type="entry name" value="DUF6907"/>
</dbReference>
<proteinExistence type="predicted"/>
<name>A0ABY7B6F2_9PSEU</name>
<sequence>MTNTIGTAAAAQSPAVLEIAPKRRPYWQAAPCPVWCSAEHTDDAAPVDRNHFSTWSAEMPLTLEAPEISHGAAGAVTAEAAVVEVYLVQHHREIEPRVIVGDQGTREFTLTPAEALELARALTIAAKLATPEVAR</sequence>
<protein>
    <submittedName>
        <fullName evidence="1">Uncharacterized protein</fullName>
    </submittedName>
</protein>
<reference evidence="1" key="1">
    <citation type="submission" date="2022-11" db="EMBL/GenBank/DDBJ databases">
        <authorList>
            <person name="Mo P."/>
        </authorList>
    </citation>
    <scope>NUCLEOTIDE SEQUENCE</scope>
    <source>
        <strain evidence="1">HUAS 11-8</strain>
    </source>
</reference>
<dbReference type="EMBL" id="CP113836">
    <property type="protein sequence ID" value="WAL67233.1"/>
    <property type="molecule type" value="Genomic_DNA"/>
</dbReference>